<name>A0A174Z5A2_9FIRM</name>
<evidence type="ECO:0000256" key="1">
    <source>
        <dbReference type="ARBA" id="ARBA00023172"/>
    </source>
</evidence>
<accession>A0A174Z5A2</accession>
<dbReference type="GO" id="GO:0003677">
    <property type="term" value="F:DNA binding"/>
    <property type="evidence" value="ECO:0007669"/>
    <property type="project" value="InterPro"/>
</dbReference>
<dbReference type="Proteomes" id="UP000095621">
    <property type="component" value="Unassembled WGS sequence"/>
</dbReference>
<dbReference type="OrthoDB" id="9788852at2"/>
<dbReference type="GO" id="GO:0015074">
    <property type="term" value="P:DNA integration"/>
    <property type="evidence" value="ECO:0007669"/>
    <property type="project" value="InterPro"/>
</dbReference>
<feature type="domain" description="Tyr recombinase" evidence="2">
    <location>
        <begin position="3"/>
        <end position="188"/>
    </location>
</feature>
<dbReference type="Gene3D" id="1.10.443.10">
    <property type="entry name" value="Intergrase catalytic core"/>
    <property type="match status" value="1"/>
</dbReference>
<dbReference type="PROSITE" id="PS51898">
    <property type="entry name" value="TYR_RECOMBINASE"/>
    <property type="match status" value="1"/>
</dbReference>
<dbReference type="RefSeq" id="WP_055216902.1">
    <property type="nucleotide sequence ID" value="NZ_CZBU01000009.1"/>
</dbReference>
<evidence type="ECO:0000313" key="3">
    <source>
        <dbReference type="EMBL" id="CUQ79388.1"/>
    </source>
</evidence>
<dbReference type="PANTHER" id="PTHR30349:SF82">
    <property type="entry name" value="INTEGRASE_RECOMBINASE YOEC-RELATED"/>
    <property type="match status" value="1"/>
</dbReference>
<dbReference type="AlphaFoldDB" id="A0A174Z5A2"/>
<dbReference type="Pfam" id="PF00589">
    <property type="entry name" value="Phage_integrase"/>
    <property type="match status" value="1"/>
</dbReference>
<keyword evidence="1" id="KW-0233">DNA recombination</keyword>
<reference evidence="3" key="1">
    <citation type="submission" date="2015-09" db="EMBL/GenBank/DDBJ databases">
        <authorList>
            <consortium name="Pathogen Informatics"/>
        </authorList>
    </citation>
    <scope>NUCLEOTIDE SEQUENCE [LARGE SCALE GENOMIC DNA]</scope>
    <source>
        <strain evidence="3">2789STDY5834875</strain>
    </source>
</reference>
<dbReference type="InterPro" id="IPR013762">
    <property type="entry name" value="Integrase-like_cat_sf"/>
</dbReference>
<dbReference type="SUPFAM" id="SSF56349">
    <property type="entry name" value="DNA breaking-rejoining enzymes"/>
    <property type="match status" value="1"/>
</dbReference>
<sequence length="192" mass="22179">MGTSQPIRSLDELTAFRSYYLNKEVNLRNYMLICMGLNTALRISDMLQLKWGNVYDFDRKHYAKHIVVCEGKTGKETRIAINNNLIDAFEMYMGSLKSVSGNDYIFTGKTKGTHLSRSQAFRIITHVAEALNMENGISCHSLRKTFGYYAWKYGTPPAMLMEIYNHSSYEITKRYLGIKQDDRDNVFLKVNL</sequence>
<proteinExistence type="predicted"/>
<gene>
    <name evidence="3" type="ORF">ERS852490_03056</name>
</gene>
<organism evidence="3">
    <name type="scientific">Lachnospira eligens</name>
    <dbReference type="NCBI Taxonomy" id="39485"/>
    <lineage>
        <taxon>Bacteria</taxon>
        <taxon>Bacillati</taxon>
        <taxon>Bacillota</taxon>
        <taxon>Clostridia</taxon>
        <taxon>Lachnospirales</taxon>
        <taxon>Lachnospiraceae</taxon>
        <taxon>Lachnospira</taxon>
    </lineage>
</organism>
<dbReference type="GO" id="GO:0006310">
    <property type="term" value="P:DNA recombination"/>
    <property type="evidence" value="ECO:0007669"/>
    <property type="project" value="UniProtKB-KW"/>
</dbReference>
<dbReference type="PANTHER" id="PTHR30349">
    <property type="entry name" value="PHAGE INTEGRASE-RELATED"/>
    <property type="match status" value="1"/>
</dbReference>
<dbReference type="InterPro" id="IPR050090">
    <property type="entry name" value="Tyrosine_recombinase_XerCD"/>
</dbReference>
<dbReference type="EMBL" id="CZBU01000009">
    <property type="protein sequence ID" value="CUQ79388.1"/>
    <property type="molecule type" value="Genomic_DNA"/>
</dbReference>
<protein>
    <submittedName>
        <fullName evidence="3">Site-specific tyrosine recombinase XerC</fullName>
    </submittedName>
</protein>
<dbReference type="InterPro" id="IPR002104">
    <property type="entry name" value="Integrase_catalytic"/>
</dbReference>
<dbReference type="InterPro" id="IPR011010">
    <property type="entry name" value="DNA_brk_join_enz"/>
</dbReference>
<evidence type="ECO:0000259" key="2">
    <source>
        <dbReference type="PROSITE" id="PS51898"/>
    </source>
</evidence>